<feature type="domain" description="Phage terminase large subunit GpA ATPase" evidence="2">
    <location>
        <begin position="51"/>
        <end position="295"/>
    </location>
</feature>
<dbReference type="InterPro" id="IPR027417">
    <property type="entry name" value="P-loop_NTPase"/>
</dbReference>
<keyword evidence="5" id="KW-1185">Reference proteome</keyword>
<dbReference type="OrthoDB" id="5181253at2"/>
<evidence type="ECO:0000313" key="5">
    <source>
        <dbReference type="Proteomes" id="UP000198324"/>
    </source>
</evidence>
<dbReference type="GO" id="GO:0004519">
    <property type="term" value="F:endonuclease activity"/>
    <property type="evidence" value="ECO:0007669"/>
    <property type="project" value="InterPro"/>
</dbReference>
<evidence type="ECO:0000259" key="3">
    <source>
        <dbReference type="Pfam" id="PF20454"/>
    </source>
</evidence>
<evidence type="ECO:0000259" key="2">
    <source>
        <dbReference type="Pfam" id="PF05876"/>
    </source>
</evidence>
<feature type="region of interest" description="Disordered" evidence="1">
    <location>
        <begin position="606"/>
        <end position="638"/>
    </location>
</feature>
<feature type="compositionally biased region" description="Gly residues" evidence="1">
    <location>
        <begin position="621"/>
        <end position="631"/>
    </location>
</feature>
<dbReference type="Gene3D" id="3.40.50.300">
    <property type="entry name" value="P-loop containing nucleotide triphosphate hydrolases"/>
    <property type="match status" value="1"/>
</dbReference>
<evidence type="ECO:0000256" key="1">
    <source>
        <dbReference type="SAM" id="MobiDB-lite"/>
    </source>
</evidence>
<dbReference type="Proteomes" id="UP000198324">
    <property type="component" value="Unassembled WGS sequence"/>
</dbReference>
<protein>
    <submittedName>
        <fullName evidence="4">Phage terminase, large subunit GpA</fullName>
    </submittedName>
</protein>
<dbReference type="GO" id="GO:0016887">
    <property type="term" value="F:ATP hydrolysis activity"/>
    <property type="evidence" value="ECO:0007669"/>
    <property type="project" value="InterPro"/>
</dbReference>
<gene>
    <name evidence="4" type="ORF">SAMN04488503_3023</name>
</gene>
<dbReference type="InterPro" id="IPR046454">
    <property type="entry name" value="GpA_endonuclease"/>
</dbReference>
<dbReference type="AlphaFoldDB" id="A0A239C9X6"/>
<dbReference type="EMBL" id="FZOC01000007">
    <property type="protein sequence ID" value="SNS16759.1"/>
    <property type="molecule type" value="Genomic_DNA"/>
</dbReference>
<dbReference type="RefSeq" id="WP_089275212.1">
    <property type="nucleotide sequence ID" value="NZ_FZOC01000007.1"/>
</dbReference>
<dbReference type="Pfam" id="PF05876">
    <property type="entry name" value="GpA_ATPase"/>
    <property type="match status" value="1"/>
</dbReference>
<proteinExistence type="predicted"/>
<feature type="domain" description="Terminase large subunit GpA endonuclease" evidence="3">
    <location>
        <begin position="307"/>
        <end position="587"/>
    </location>
</feature>
<name>A0A239C9X6_9BACT</name>
<accession>A0A239C9X6</accession>
<evidence type="ECO:0000313" key="4">
    <source>
        <dbReference type="EMBL" id="SNS16759.1"/>
    </source>
</evidence>
<dbReference type="InterPro" id="IPR046453">
    <property type="entry name" value="GpA_ATPase"/>
</dbReference>
<sequence>MIIPQAATSYMPVRWFPGELEVLCLRQWESTFEWARTHFRLVVGAQAGRLWDPDAAPYARGIMDAWDRPEVRKIFVIGPSQGTTKTTIAYACGFSRLCRKPGPLGIAMPDQEAVERIFRERIIPHFRNTRPLRELLSVERYAEQKASLLLRNGSIVHGLWTGSESRMSSVSLETLLIDEEDAYQDKGAVAVLEERVRAYEHTGKILRFSKPRGSEDQSTIWRDMKAEAQVLYSWRAVCPACGAAEVMDLDNIRVPEGVRDPKEIMDKRLARYVCPHCQYQWSDYVKNRAVAAGHWHPNRESAAPSVVAFHLPSWTAQGMSLSKVMADYFKAQREGHRRMLWFDNSHKAVPYCEVTASTDEEALQNQVDHGRPAQTVPDQAVALTFMADTQKDHFWWSVYAHGLEPRMEWLVDYGRAQTFGDLATLIFQTTYPRENGRERLGIWRAGIDSGGSRESPLEPSRTMQVYRWLMTQPPGVIFATKGMSYQRPGVHVYWSLLQKYPDGAAMKGGLRLYHIDTDAFKSEALWRMSGEEGADPLRFHGSVTPDYFRQLQSERKQWEGGKEVWKKVRKDNHWLDCLVGHLAMAHFQWSPSLAVVAQSMLQARVEASGPPPAPGMSTGPSPGGSGPGFGGARPSWRR</sequence>
<organism evidence="4 5">
    <name type="scientific">Humidesulfovibrio mexicanus</name>
    <dbReference type="NCBI Taxonomy" id="147047"/>
    <lineage>
        <taxon>Bacteria</taxon>
        <taxon>Pseudomonadati</taxon>
        <taxon>Thermodesulfobacteriota</taxon>
        <taxon>Desulfovibrionia</taxon>
        <taxon>Desulfovibrionales</taxon>
        <taxon>Desulfovibrionaceae</taxon>
        <taxon>Humidesulfovibrio</taxon>
    </lineage>
</organism>
<reference evidence="4 5" key="1">
    <citation type="submission" date="2017-06" db="EMBL/GenBank/DDBJ databases">
        <authorList>
            <person name="Kim H.J."/>
            <person name="Triplett B.A."/>
        </authorList>
    </citation>
    <scope>NUCLEOTIDE SEQUENCE [LARGE SCALE GENOMIC DNA]</scope>
    <source>
        <strain evidence="4 5">DSM 13116</strain>
    </source>
</reference>
<dbReference type="Pfam" id="PF20454">
    <property type="entry name" value="GpA_nuclease"/>
    <property type="match status" value="1"/>
</dbReference>